<dbReference type="EMBL" id="JAANBB010000092">
    <property type="protein sequence ID" value="KAF7550739.1"/>
    <property type="molecule type" value="Genomic_DNA"/>
</dbReference>
<evidence type="ECO:0000313" key="3">
    <source>
        <dbReference type="Proteomes" id="UP000722485"/>
    </source>
</evidence>
<feature type="compositionally biased region" description="Polar residues" evidence="1">
    <location>
        <begin position="158"/>
        <end position="197"/>
    </location>
</feature>
<proteinExistence type="predicted"/>
<feature type="region of interest" description="Disordered" evidence="1">
    <location>
        <begin position="141"/>
        <end position="197"/>
    </location>
</feature>
<evidence type="ECO:0000256" key="1">
    <source>
        <dbReference type="SAM" id="MobiDB-lite"/>
    </source>
</evidence>
<reference evidence="2" key="1">
    <citation type="submission" date="2020-03" db="EMBL/GenBank/DDBJ databases">
        <title>Draft Genome Sequence of Cylindrodendrum hubeiense.</title>
        <authorList>
            <person name="Buettner E."/>
            <person name="Kellner H."/>
        </authorList>
    </citation>
    <scope>NUCLEOTIDE SEQUENCE</scope>
    <source>
        <strain evidence="2">IHI 201604</strain>
    </source>
</reference>
<keyword evidence="3" id="KW-1185">Reference proteome</keyword>
<accession>A0A9P5H6Z5</accession>
<name>A0A9P5H6Z5_9HYPO</name>
<evidence type="ECO:0000313" key="2">
    <source>
        <dbReference type="EMBL" id="KAF7550739.1"/>
    </source>
</evidence>
<sequence>MASGHDNIAMQHRGLSGVRFPDEIFTNSWIGDNPTREIRSAYMHSYFAYMTSDFELEERVASLRHAAESRATTIMVNNGWTWVPLRYFEHFVDQLIWKLFFQTTLPTPIWPWTQPPTYQPGEPESSTFATLWEKVLADSRKTENEAEKPLISAKTRGEQVTQEVGESSTVPKATTSSPEGSQATRTGPASTVLSTYEQGWREGYKEGWKDAWREASKEK</sequence>
<comment type="caution">
    <text evidence="2">The sequence shown here is derived from an EMBL/GenBank/DDBJ whole genome shotgun (WGS) entry which is preliminary data.</text>
</comment>
<organism evidence="2 3">
    <name type="scientific">Cylindrodendrum hubeiense</name>
    <dbReference type="NCBI Taxonomy" id="595255"/>
    <lineage>
        <taxon>Eukaryota</taxon>
        <taxon>Fungi</taxon>
        <taxon>Dikarya</taxon>
        <taxon>Ascomycota</taxon>
        <taxon>Pezizomycotina</taxon>
        <taxon>Sordariomycetes</taxon>
        <taxon>Hypocreomycetidae</taxon>
        <taxon>Hypocreales</taxon>
        <taxon>Nectriaceae</taxon>
        <taxon>Cylindrodendrum</taxon>
    </lineage>
</organism>
<dbReference type="AlphaFoldDB" id="A0A9P5H6Z5"/>
<gene>
    <name evidence="2" type="ORF">G7Z17_g5520</name>
</gene>
<protein>
    <submittedName>
        <fullName evidence="2">Uncharacterized protein</fullName>
    </submittedName>
</protein>
<dbReference type="Proteomes" id="UP000722485">
    <property type="component" value="Unassembled WGS sequence"/>
</dbReference>